<comment type="caution">
    <text evidence="7">The sequence shown here is derived from an EMBL/GenBank/DDBJ whole genome shotgun (WGS) entry which is preliminary data.</text>
</comment>
<evidence type="ECO:0000256" key="4">
    <source>
        <dbReference type="ARBA" id="ARBA00022840"/>
    </source>
</evidence>
<dbReference type="InterPro" id="IPR003439">
    <property type="entry name" value="ABC_transporter-like_ATP-bd"/>
</dbReference>
<dbReference type="InterPro" id="IPR003593">
    <property type="entry name" value="AAA+_ATPase"/>
</dbReference>
<dbReference type="CDD" id="cd03219">
    <property type="entry name" value="ABC_Mj1267_LivG_branched"/>
    <property type="match status" value="1"/>
</dbReference>
<dbReference type="RefSeq" id="WP_310315412.1">
    <property type="nucleotide sequence ID" value="NZ_JAVDWU010000004.1"/>
</dbReference>
<protein>
    <submittedName>
        <fullName evidence="7">Branched-chain amino acid transport system ATP-binding protein</fullName>
    </submittedName>
</protein>
<dbReference type="InterPro" id="IPR027417">
    <property type="entry name" value="P-loop_NTPase"/>
</dbReference>
<dbReference type="GO" id="GO:0005524">
    <property type="term" value="F:ATP binding"/>
    <property type="evidence" value="ECO:0007669"/>
    <property type="project" value="UniProtKB-KW"/>
</dbReference>
<reference evidence="7 8" key="1">
    <citation type="submission" date="2023-07" db="EMBL/GenBank/DDBJ databases">
        <title>Sorghum-associated microbial communities from plants grown in Nebraska, USA.</title>
        <authorList>
            <person name="Schachtman D."/>
        </authorList>
    </citation>
    <scope>NUCLEOTIDE SEQUENCE [LARGE SCALE GENOMIC DNA]</scope>
    <source>
        <strain evidence="7 8">4249</strain>
    </source>
</reference>
<keyword evidence="3" id="KW-0547">Nucleotide-binding</keyword>
<feature type="region of interest" description="Disordered" evidence="5">
    <location>
        <begin position="1"/>
        <end position="30"/>
    </location>
</feature>
<keyword evidence="1" id="KW-0813">Transport</keyword>
<accession>A0ABU1WLI6</accession>
<gene>
    <name evidence="7" type="ORF">J2W49_002112</name>
</gene>
<dbReference type="SMART" id="SM00382">
    <property type="entry name" value="AAA"/>
    <property type="match status" value="1"/>
</dbReference>
<dbReference type="PANTHER" id="PTHR45772">
    <property type="entry name" value="CONSERVED COMPONENT OF ABC TRANSPORTER FOR NATURAL AMINO ACIDS-RELATED"/>
    <property type="match status" value="1"/>
</dbReference>
<evidence type="ECO:0000256" key="3">
    <source>
        <dbReference type="ARBA" id="ARBA00022741"/>
    </source>
</evidence>
<evidence type="ECO:0000256" key="2">
    <source>
        <dbReference type="ARBA" id="ARBA00022475"/>
    </source>
</evidence>
<evidence type="ECO:0000256" key="5">
    <source>
        <dbReference type="SAM" id="MobiDB-lite"/>
    </source>
</evidence>
<dbReference type="Proteomes" id="UP001265700">
    <property type="component" value="Unassembled WGS sequence"/>
</dbReference>
<dbReference type="InterPro" id="IPR032823">
    <property type="entry name" value="BCA_ABC_TP_C"/>
</dbReference>
<dbReference type="SUPFAM" id="SSF52540">
    <property type="entry name" value="P-loop containing nucleoside triphosphate hydrolases"/>
    <property type="match status" value="1"/>
</dbReference>
<keyword evidence="8" id="KW-1185">Reference proteome</keyword>
<proteinExistence type="predicted"/>
<evidence type="ECO:0000256" key="1">
    <source>
        <dbReference type="ARBA" id="ARBA00022448"/>
    </source>
</evidence>
<evidence type="ECO:0000259" key="6">
    <source>
        <dbReference type="PROSITE" id="PS50893"/>
    </source>
</evidence>
<sequence>MNHPNIPIEGRAPVQGAVEPALPGHQRRPLGGDAAGGAGGILLSANNLSVRFGGVLAVNNVSFDVKRGEVFTLIGPNGAGKTTVFNLISRIYTPTTGHIGYAGPDGMLKLTEQPPHKIASLGIARTFQNIELFEHATVLQNLLIGRHTHRKTGLWSELFFTGKTRAAEIEAREKVEHVIELLDLQHHRESMVAGLPYGVRKVVELARALCTEPQLLLLDEPSSGLNVEETDDMAFWITDIKNELGITVLMVEHDMSLVSKVSDRVLAMSMGEELATGTPAQVQAHPGVIEAYLGSVDDVSNLRREHQKTARVTA</sequence>
<name>A0ABU1WLI6_9BURK</name>
<evidence type="ECO:0000313" key="7">
    <source>
        <dbReference type="EMBL" id="MDR7150154.1"/>
    </source>
</evidence>
<keyword evidence="2" id="KW-0472">Membrane</keyword>
<dbReference type="Pfam" id="PF12399">
    <property type="entry name" value="BCA_ABC_TP_C"/>
    <property type="match status" value="1"/>
</dbReference>
<dbReference type="PROSITE" id="PS50893">
    <property type="entry name" value="ABC_TRANSPORTER_2"/>
    <property type="match status" value="1"/>
</dbReference>
<dbReference type="PANTHER" id="PTHR45772:SF1">
    <property type="entry name" value="ABC TRANSPORTER ATP-BINDING PROTEIN"/>
    <property type="match status" value="1"/>
</dbReference>
<evidence type="ECO:0000313" key="8">
    <source>
        <dbReference type="Proteomes" id="UP001265700"/>
    </source>
</evidence>
<dbReference type="Gene3D" id="3.40.50.300">
    <property type="entry name" value="P-loop containing nucleotide triphosphate hydrolases"/>
    <property type="match status" value="1"/>
</dbReference>
<keyword evidence="4 7" id="KW-0067">ATP-binding</keyword>
<dbReference type="InterPro" id="IPR051120">
    <property type="entry name" value="ABC_AA/LPS_Transport"/>
</dbReference>
<organism evidence="7 8">
    <name type="scientific">Hydrogenophaga palleronii</name>
    <dbReference type="NCBI Taxonomy" id="65655"/>
    <lineage>
        <taxon>Bacteria</taxon>
        <taxon>Pseudomonadati</taxon>
        <taxon>Pseudomonadota</taxon>
        <taxon>Betaproteobacteria</taxon>
        <taxon>Burkholderiales</taxon>
        <taxon>Comamonadaceae</taxon>
        <taxon>Hydrogenophaga</taxon>
    </lineage>
</organism>
<dbReference type="Pfam" id="PF00005">
    <property type="entry name" value="ABC_tran"/>
    <property type="match status" value="1"/>
</dbReference>
<dbReference type="EMBL" id="JAVDWU010000004">
    <property type="protein sequence ID" value="MDR7150154.1"/>
    <property type="molecule type" value="Genomic_DNA"/>
</dbReference>
<keyword evidence="2" id="KW-1003">Cell membrane</keyword>
<feature type="domain" description="ABC transporter" evidence="6">
    <location>
        <begin position="43"/>
        <end position="295"/>
    </location>
</feature>